<dbReference type="EMBL" id="FP929046">
    <property type="protein sequence ID" value="CBL02793.1"/>
    <property type="molecule type" value="Genomic_DNA"/>
</dbReference>
<dbReference type="RefSeq" id="WP_015538250.1">
    <property type="nucleotide sequence ID" value="NC_021020.1"/>
</dbReference>
<reference evidence="1 2" key="1">
    <citation type="submission" date="2010-03" db="EMBL/GenBank/DDBJ databases">
        <title>The genome sequence of Faecalibacterium prausnitzii SL3/3.</title>
        <authorList>
            <consortium name="metaHIT consortium -- http://www.metahit.eu/"/>
            <person name="Pajon A."/>
            <person name="Turner K."/>
            <person name="Parkhill J."/>
            <person name="Duncan S."/>
            <person name="Flint H."/>
        </authorList>
    </citation>
    <scope>NUCLEOTIDE SEQUENCE [LARGE SCALE GENOMIC DNA]</scope>
    <source>
        <strain evidence="1 2">SL3/3</strain>
    </source>
</reference>
<evidence type="ECO:0000313" key="2">
    <source>
        <dbReference type="Proteomes" id="UP000007059"/>
    </source>
</evidence>
<dbReference type="HOGENOM" id="CLU_1537796_0_0_9"/>
<organism evidence="1 2">
    <name type="scientific">Faecalibacterium prausnitzii SL3/3</name>
    <dbReference type="NCBI Taxonomy" id="657322"/>
    <lineage>
        <taxon>Bacteria</taxon>
        <taxon>Bacillati</taxon>
        <taxon>Bacillota</taxon>
        <taxon>Clostridia</taxon>
        <taxon>Eubacteriales</taxon>
        <taxon>Oscillospiraceae</taxon>
        <taxon>Faecalibacterium</taxon>
    </lineage>
</organism>
<evidence type="ECO:0000313" key="1">
    <source>
        <dbReference type="EMBL" id="CBL02793.1"/>
    </source>
</evidence>
<accession>D4K5D4</accession>
<evidence type="ECO:0008006" key="3">
    <source>
        <dbReference type="Google" id="ProtNLM"/>
    </source>
</evidence>
<dbReference type="KEGG" id="fpa:FPR_26680"/>
<protein>
    <recommendedName>
        <fullName evidence="3">DUF551 domain-containing protein</fullName>
    </recommendedName>
</protein>
<proteinExistence type="predicted"/>
<sequence>MKPVRTPTTARNAEKKSEAWQQRREIFLIWDTLQERKKQMSERMIIDALPVRNNILLGIMEIKTGNVVVDAIIQSAFRVCIEELDGAPVVEVPEWRQASDPPPTHNETWHDGDEVYSGETSMKVWAHCADGTQHEAHYEIHDGTGQWFVEGQDDRFNEHGNVTHWMYYPAAPKD</sequence>
<dbReference type="Proteomes" id="UP000007059">
    <property type="component" value="Chromosome"/>
</dbReference>
<gene>
    <name evidence="1" type="ORF">FPR_26680</name>
</gene>
<reference evidence="1 2" key="2">
    <citation type="submission" date="2010-03" db="EMBL/GenBank/DDBJ databases">
        <authorList>
            <person name="Pajon A."/>
        </authorList>
    </citation>
    <scope>NUCLEOTIDE SEQUENCE [LARGE SCALE GENOMIC DNA]</scope>
    <source>
        <strain evidence="1 2">SL3/3</strain>
    </source>
</reference>
<dbReference type="AlphaFoldDB" id="D4K5D4"/>
<name>D4K5D4_9FIRM</name>